<evidence type="ECO:0000256" key="8">
    <source>
        <dbReference type="RuleBase" id="RU362106"/>
    </source>
</evidence>
<protein>
    <recommendedName>
        <fullName evidence="8">rRNA adenine N(6)-methyltransferase</fullName>
        <ecNumber evidence="8">2.1.1.-</ecNumber>
    </recommendedName>
</protein>
<dbReference type="EMBL" id="BEYU01000165">
    <property type="protein sequence ID" value="GBG33661.1"/>
    <property type="molecule type" value="Genomic_DNA"/>
</dbReference>
<evidence type="ECO:0000256" key="2">
    <source>
        <dbReference type="ARBA" id="ARBA00022603"/>
    </source>
</evidence>
<evidence type="ECO:0000256" key="5">
    <source>
        <dbReference type="ARBA" id="ARBA00022884"/>
    </source>
</evidence>
<feature type="compositionally biased region" description="Acidic residues" evidence="9">
    <location>
        <begin position="346"/>
        <end position="360"/>
    </location>
</feature>
<feature type="binding site" evidence="7">
    <location>
        <position position="179"/>
    </location>
    <ligand>
        <name>S-adenosyl-L-methionine</name>
        <dbReference type="ChEBI" id="CHEBI:59789"/>
    </ligand>
</feature>
<dbReference type="OrthoDB" id="74991at2759"/>
<evidence type="ECO:0000313" key="11">
    <source>
        <dbReference type="EMBL" id="GBG33661.1"/>
    </source>
</evidence>
<dbReference type="GO" id="GO:0003723">
    <property type="term" value="F:RNA binding"/>
    <property type="evidence" value="ECO:0007669"/>
    <property type="project" value="UniProtKB-UniRule"/>
</dbReference>
<proteinExistence type="inferred from homology"/>
<dbReference type="PANTHER" id="PTHR11727:SF7">
    <property type="entry name" value="DIMETHYLADENOSINE TRANSFERASE-RELATED"/>
    <property type="match status" value="1"/>
</dbReference>
<feature type="binding site" evidence="7">
    <location>
        <position position="130"/>
    </location>
    <ligand>
        <name>S-adenosyl-L-methionine</name>
        <dbReference type="ChEBI" id="CHEBI:59789"/>
    </ligand>
</feature>
<dbReference type="InterPro" id="IPR001737">
    <property type="entry name" value="KsgA/Erm"/>
</dbReference>
<feature type="binding site" evidence="7">
    <location>
        <position position="103"/>
    </location>
    <ligand>
        <name>S-adenosyl-L-methionine</name>
        <dbReference type="ChEBI" id="CHEBI:59789"/>
    </ligand>
</feature>
<dbReference type="Proteomes" id="UP000241890">
    <property type="component" value="Unassembled WGS sequence"/>
</dbReference>
<dbReference type="InterPro" id="IPR029063">
    <property type="entry name" value="SAM-dependent_MTases_sf"/>
</dbReference>
<dbReference type="FunCoup" id="A0A2R5GYW9">
    <property type="interactions" value="219"/>
</dbReference>
<dbReference type="InterPro" id="IPR020598">
    <property type="entry name" value="rRNA_Ade_methylase_Trfase_N"/>
</dbReference>
<keyword evidence="3 7" id="KW-0808">Transferase</keyword>
<dbReference type="InParanoid" id="A0A2R5GYW9"/>
<dbReference type="CDD" id="cd02440">
    <property type="entry name" value="AdoMet_MTases"/>
    <property type="match status" value="1"/>
</dbReference>
<dbReference type="EC" id="2.1.1.-" evidence="8"/>
<evidence type="ECO:0000256" key="9">
    <source>
        <dbReference type="SAM" id="MobiDB-lite"/>
    </source>
</evidence>
<feature type="binding site" evidence="7">
    <location>
        <position position="151"/>
    </location>
    <ligand>
        <name>S-adenosyl-L-methionine</name>
        <dbReference type="ChEBI" id="CHEBI:59789"/>
    </ligand>
</feature>
<feature type="region of interest" description="Disordered" evidence="9">
    <location>
        <begin position="69"/>
        <end position="99"/>
    </location>
</feature>
<keyword evidence="12" id="KW-1185">Reference proteome</keyword>
<organism evidence="11 12">
    <name type="scientific">Hondaea fermentalgiana</name>
    <dbReference type="NCBI Taxonomy" id="2315210"/>
    <lineage>
        <taxon>Eukaryota</taxon>
        <taxon>Sar</taxon>
        <taxon>Stramenopiles</taxon>
        <taxon>Bigyra</taxon>
        <taxon>Labyrinthulomycetes</taxon>
        <taxon>Thraustochytrida</taxon>
        <taxon>Thraustochytriidae</taxon>
        <taxon>Hondaea</taxon>
    </lineage>
</organism>
<feature type="binding site" evidence="7">
    <location>
        <position position="194"/>
    </location>
    <ligand>
        <name>S-adenosyl-L-methionine</name>
        <dbReference type="ChEBI" id="CHEBI:59789"/>
    </ligand>
</feature>
<sequence length="416" mass="45829">MEVRDVREDNAGKASEVSKSRHEIAVLTLAEHVASGSHVHAELTCLALSASKRPTVIIQIILMTGKKPKVEKKKTMPKEKRRRPVTRAAGPLPSGAGGGLGQHFLKNPLVVNGIVGKANLKPHETVLEVGPGTGNMTVKMLEVVKKVIAVELDPRMVVEVQKRVQGTPLEQKLQVIHGDVLKVDLPFVDVVVANIPYQISSALTFKLLAHRPQFRCAVIMFQEEFAQRLTAQPGEKMYCRLSVNVQLLARVSQLMKIGRNNFKPPPKVDSRVVRIEPRNPPPPINFAEWDGLLRICFNRKNKTLRANLVNKSALTLMESNMRTYCALKNIPLPVVSDAPADAAGAVDDEGNQSDTEMGDDADAKNPRRALAAHIKRLVTEALEASGHADSRAAKLHIDDFLALLKEFNERNIRFSS</sequence>
<accession>A0A2R5GYW9</accession>
<dbReference type="Gene3D" id="1.10.8.480">
    <property type="match status" value="1"/>
</dbReference>
<evidence type="ECO:0000259" key="10">
    <source>
        <dbReference type="SMART" id="SM00650"/>
    </source>
</evidence>
<dbReference type="PROSITE" id="PS51689">
    <property type="entry name" value="SAM_RNA_A_N6_MT"/>
    <property type="match status" value="1"/>
</dbReference>
<dbReference type="SUPFAM" id="SSF53335">
    <property type="entry name" value="S-adenosyl-L-methionine-dependent methyltransferases"/>
    <property type="match status" value="1"/>
</dbReference>
<dbReference type="SMART" id="SM00650">
    <property type="entry name" value="rADc"/>
    <property type="match status" value="1"/>
</dbReference>
<name>A0A2R5GYW9_9STRA</name>
<keyword evidence="2 7" id="KW-0489">Methyltransferase</keyword>
<dbReference type="PANTHER" id="PTHR11727">
    <property type="entry name" value="DIMETHYLADENOSINE TRANSFERASE"/>
    <property type="match status" value="1"/>
</dbReference>
<evidence type="ECO:0000313" key="12">
    <source>
        <dbReference type="Proteomes" id="UP000241890"/>
    </source>
</evidence>
<keyword evidence="4 7" id="KW-0949">S-adenosyl-L-methionine</keyword>
<keyword evidence="5 7" id="KW-0694">RNA-binding</keyword>
<dbReference type="GO" id="GO:0000179">
    <property type="term" value="F:rRNA (adenine-N6,N6-)-dimethyltransferase activity"/>
    <property type="evidence" value="ECO:0007669"/>
    <property type="project" value="UniProtKB-UniRule"/>
</dbReference>
<evidence type="ECO:0000256" key="3">
    <source>
        <dbReference type="ARBA" id="ARBA00022679"/>
    </source>
</evidence>
<dbReference type="NCBIfam" id="TIGR00755">
    <property type="entry name" value="ksgA"/>
    <property type="match status" value="1"/>
</dbReference>
<evidence type="ECO:0000256" key="1">
    <source>
        <dbReference type="ARBA" id="ARBA00022552"/>
    </source>
</evidence>
<dbReference type="InterPro" id="IPR011530">
    <property type="entry name" value="rRNA_adenine_dimethylase"/>
</dbReference>
<feature type="domain" description="Ribosomal RNA adenine methylase transferase N-terminal" evidence="10">
    <location>
        <begin position="110"/>
        <end position="279"/>
    </location>
</feature>
<dbReference type="FunFam" id="3.40.50.150:FF:000007">
    <property type="entry name" value="rRNA adenine N(6)-methyltransferase"/>
    <property type="match status" value="1"/>
</dbReference>
<evidence type="ECO:0000256" key="4">
    <source>
        <dbReference type="ARBA" id="ARBA00022691"/>
    </source>
</evidence>
<dbReference type="AlphaFoldDB" id="A0A2R5GYW9"/>
<gene>
    <name evidence="11" type="ORF">FCC1311_098842</name>
</gene>
<evidence type="ECO:0000256" key="7">
    <source>
        <dbReference type="PROSITE-ProRule" id="PRU01026"/>
    </source>
</evidence>
<comment type="similarity">
    <text evidence="6 7 8">Belongs to the class I-like SAM-binding methyltransferase superfamily. rRNA adenine N(6)-methyltransferase family.</text>
</comment>
<evidence type="ECO:0000256" key="6">
    <source>
        <dbReference type="ARBA" id="ARBA00061109"/>
    </source>
</evidence>
<dbReference type="HAMAP" id="MF_00607">
    <property type="entry name" value="16SrRNA_methyltr_A"/>
    <property type="match status" value="1"/>
</dbReference>
<dbReference type="Gene3D" id="3.40.50.150">
    <property type="entry name" value="Vaccinia Virus protein VP39"/>
    <property type="match status" value="1"/>
</dbReference>
<dbReference type="Pfam" id="PF00398">
    <property type="entry name" value="RrnaAD"/>
    <property type="match status" value="1"/>
</dbReference>
<dbReference type="PROSITE" id="PS01131">
    <property type="entry name" value="RRNA_A_DIMETH"/>
    <property type="match status" value="1"/>
</dbReference>
<comment type="caution">
    <text evidence="11">The sequence shown here is derived from an EMBL/GenBank/DDBJ whole genome shotgun (WGS) entry which is preliminary data.</text>
</comment>
<reference evidence="11 12" key="1">
    <citation type="submission" date="2017-12" db="EMBL/GenBank/DDBJ databases">
        <title>Sequencing, de novo assembly and annotation of complete genome of a new Thraustochytrid species, strain FCC1311.</title>
        <authorList>
            <person name="Sedici K."/>
            <person name="Godart F."/>
            <person name="Aiese Cigliano R."/>
            <person name="Sanseverino W."/>
            <person name="Barakat M."/>
            <person name="Ortet P."/>
            <person name="Marechal E."/>
            <person name="Cagnac O."/>
            <person name="Amato A."/>
        </authorList>
    </citation>
    <scope>NUCLEOTIDE SEQUENCE [LARGE SCALE GENOMIC DNA]</scope>
</reference>
<keyword evidence="1 8" id="KW-0698">rRNA processing</keyword>
<feature type="region of interest" description="Disordered" evidence="9">
    <location>
        <begin position="342"/>
        <end position="363"/>
    </location>
</feature>
<feature type="binding site" evidence="7">
    <location>
        <position position="105"/>
    </location>
    <ligand>
        <name>S-adenosyl-L-methionine</name>
        <dbReference type="ChEBI" id="CHEBI:59789"/>
    </ligand>
</feature>
<dbReference type="InterPro" id="IPR020596">
    <property type="entry name" value="rRNA_Ade_Mease_Trfase_CS"/>
</dbReference>